<dbReference type="EMBL" id="JACASE010000002">
    <property type="protein sequence ID" value="KAF6495189.1"/>
    <property type="molecule type" value="Genomic_DNA"/>
</dbReference>
<evidence type="ECO:0000313" key="4">
    <source>
        <dbReference type="Proteomes" id="UP000593571"/>
    </source>
</evidence>
<evidence type="ECO:0000313" key="3">
    <source>
        <dbReference type="EMBL" id="KAF6495189.1"/>
    </source>
</evidence>
<name>A0A7J8JFQ7_ROUAE</name>
<proteinExistence type="predicted"/>
<accession>A0A7J8JFQ7</accession>
<reference evidence="3 4" key="1">
    <citation type="journal article" date="2020" name="Nature">
        <title>Six reference-quality genomes reveal evolution of bat adaptations.</title>
        <authorList>
            <person name="Jebb D."/>
            <person name="Huang Z."/>
            <person name="Pippel M."/>
            <person name="Hughes G.M."/>
            <person name="Lavrichenko K."/>
            <person name="Devanna P."/>
            <person name="Winkler S."/>
            <person name="Jermiin L.S."/>
            <person name="Skirmuntt E.C."/>
            <person name="Katzourakis A."/>
            <person name="Burkitt-Gray L."/>
            <person name="Ray D.A."/>
            <person name="Sullivan K.A.M."/>
            <person name="Roscito J.G."/>
            <person name="Kirilenko B.M."/>
            <person name="Davalos L.M."/>
            <person name="Corthals A.P."/>
            <person name="Power M.L."/>
            <person name="Jones G."/>
            <person name="Ransome R.D."/>
            <person name="Dechmann D.K.N."/>
            <person name="Locatelli A.G."/>
            <person name="Puechmaille S.J."/>
            <person name="Fedrigo O."/>
            <person name="Jarvis E.D."/>
            <person name="Hiller M."/>
            <person name="Vernes S.C."/>
            <person name="Myers E.W."/>
            <person name="Teeling E.C."/>
        </authorList>
    </citation>
    <scope>NUCLEOTIDE SEQUENCE [LARGE SCALE GENOMIC DNA]</scope>
    <source>
        <strain evidence="3">MRouAeg1</strain>
        <tissue evidence="3">Muscle</tissue>
    </source>
</reference>
<dbReference type="SUPFAM" id="SSF47459">
    <property type="entry name" value="HLH, helix-loop-helix DNA-binding domain"/>
    <property type="match status" value="1"/>
</dbReference>
<feature type="domain" description="BHLH" evidence="2">
    <location>
        <begin position="27"/>
        <end position="54"/>
    </location>
</feature>
<dbReference type="GO" id="GO:0046983">
    <property type="term" value="F:protein dimerization activity"/>
    <property type="evidence" value="ECO:0007669"/>
    <property type="project" value="InterPro"/>
</dbReference>
<comment type="caution">
    <text evidence="3">The sequence shown here is derived from an EMBL/GenBank/DDBJ whole genome shotgun (WGS) entry which is preliminary data.</text>
</comment>
<dbReference type="InterPro" id="IPR011598">
    <property type="entry name" value="bHLH_dom"/>
</dbReference>
<dbReference type="Pfam" id="PF00010">
    <property type="entry name" value="HLH"/>
    <property type="match status" value="1"/>
</dbReference>
<evidence type="ECO:0000256" key="1">
    <source>
        <dbReference type="SAM" id="MobiDB-lite"/>
    </source>
</evidence>
<feature type="region of interest" description="Disordered" evidence="1">
    <location>
        <begin position="1"/>
        <end position="32"/>
    </location>
</feature>
<evidence type="ECO:0000259" key="2">
    <source>
        <dbReference type="Pfam" id="PF00010"/>
    </source>
</evidence>
<feature type="compositionally biased region" description="Basic and acidic residues" evidence="1">
    <location>
        <begin position="12"/>
        <end position="26"/>
    </location>
</feature>
<gene>
    <name evidence="3" type="ORF">HJG63_006225</name>
</gene>
<keyword evidence="4" id="KW-1185">Reference proteome</keyword>
<dbReference type="AlphaFoldDB" id="A0A7J8JFQ7"/>
<sequence length="157" mass="16718">MAPLLASGRLRAGREDEDRGWEARGDRKARKPLVEKKRRARINESLHELRLLLAGPEVRPAGAALGCPARLLALFLKGVTFMDPWPGGGRVGATKGRKDPTELPGLAGVRLSQPSQALCGLGAGGPEVTRVVLSLSSFLSTGVPAEGDLRPWQPCPE</sequence>
<dbReference type="Gene3D" id="4.10.280.10">
    <property type="entry name" value="Helix-loop-helix DNA-binding domain"/>
    <property type="match status" value="1"/>
</dbReference>
<dbReference type="Proteomes" id="UP000593571">
    <property type="component" value="Unassembled WGS sequence"/>
</dbReference>
<organism evidence="3 4">
    <name type="scientific">Rousettus aegyptiacus</name>
    <name type="common">Egyptian fruit bat</name>
    <name type="synonym">Pteropus aegyptiacus</name>
    <dbReference type="NCBI Taxonomy" id="9407"/>
    <lineage>
        <taxon>Eukaryota</taxon>
        <taxon>Metazoa</taxon>
        <taxon>Chordata</taxon>
        <taxon>Craniata</taxon>
        <taxon>Vertebrata</taxon>
        <taxon>Euteleostomi</taxon>
        <taxon>Mammalia</taxon>
        <taxon>Eutheria</taxon>
        <taxon>Laurasiatheria</taxon>
        <taxon>Chiroptera</taxon>
        <taxon>Yinpterochiroptera</taxon>
        <taxon>Pteropodoidea</taxon>
        <taxon>Pteropodidae</taxon>
        <taxon>Rousettinae</taxon>
        <taxon>Rousettus</taxon>
    </lineage>
</organism>
<protein>
    <submittedName>
        <fullName evidence="3">Hes family bHLH transcription factor 6</fullName>
    </submittedName>
</protein>
<dbReference type="InterPro" id="IPR036638">
    <property type="entry name" value="HLH_DNA-bd_sf"/>
</dbReference>